<dbReference type="GO" id="GO:0006508">
    <property type="term" value="P:proteolysis"/>
    <property type="evidence" value="ECO:0007669"/>
    <property type="project" value="InterPro"/>
</dbReference>
<dbReference type="RefSeq" id="WP_149070402.1">
    <property type="nucleotide sequence ID" value="NZ_VTHL01000006.1"/>
</dbReference>
<dbReference type="InterPro" id="IPR036852">
    <property type="entry name" value="Peptidase_S8/S53_dom_sf"/>
</dbReference>
<keyword evidence="2" id="KW-1185">Reference proteome</keyword>
<proteinExistence type="predicted"/>
<evidence type="ECO:0000313" key="2">
    <source>
        <dbReference type="Proteomes" id="UP000322791"/>
    </source>
</evidence>
<protein>
    <submittedName>
        <fullName evidence="1">Uncharacterized protein</fullName>
    </submittedName>
</protein>
<reference evidence="1 2" key="1">
    <citation type="submission" date="2019-08" db="EMBL/GenBank/DDBJ databases">
        <authorList>
            <person name="Seo M.-J."/>
        </authorList>
    </citation>
    <scope>NUCLEOTIDE SEQUENCE [LARGE SCALE GENOMIC DNA]</scope>
    <source>
        <strain evidence="1 2">KIGAM108</strain>
    </source>
</reference>
<dbReference type="SUPFAM" id="SSF52743">
    <property type="entry name" value="Subtilisin-like"/>
    <property type="match status" value="1"/>
</dbReference>
<gene>
    <name evidence="1" type="ORF">FY528_07615</name>
</gene>
<dbReference type="AlphaFoldDB" id="A0A5D6V6N1"/>
<dbReference type="EMBL" id="VTHL01000006">
    <property type="protein sequence ID" value="TYZ10917.1"/>
    <property type="molecule type" value="Genomic_DNA"/>
</dbReference>
<comment type="caution">
    <text evidence="1">The sequence shown here is derived from an EMBL/GenBank/DDBJ whole genome shotgun (WGS) entry which is preliminary data.</text>
</comment>
<dbReference type="GO" id="GO:0004252">
    <property type="term" value="F:serine-type endopeptidase activity"/>
    <property type="evidence" value="ECO:0007669"/>
    <property type="project" value="InterPro"/>
</dbReference>
<sequence>MASFFTVRNFSMLGLGVLLLSGCSTEDSITNAAQRSRSVTQAVPDPSLEPATRLPQHYLLVATTDQLPGDLTDQAWLANGTITGTMPEVGLALATSDDPAFLAKASHIPGIRAVIHDFSYQAPKPQAARAKIGYTALQLGSSAYGTSLPGAKATANIKAGAAARAGSVGKGALVAVLGRGNQLLPAFKNHVVGSASFVPGEEVHAAPQRSYDANSPEARVLVVKVLGDKGTGSLGWMLQGLYYAATQRANIVSLDLATVVPRNAKFRNDPSSAAVQTDEAWERNPEEIQTLLVAISKVMNYASKHGVTITAPAKHMQPNGNKRLIHIPADLPNVLAITPQTDLAVLESAPALRQ</sequence>
<name>A0A5D6V6N1_9BACT</name>
<dbReference type="Proteomes" id="UP000322791">
    <property type="component" value="Unassembled WGS sequence"/>
</dbReference>
<evidence type="ECO:0000313" key="1">
    <source>
        <dbReference type="EMBL" id="TYZ10917.1"/>
    </source>
</evidence>
<accession>A0A5D6V6N1</accession>
<organism evidence="1 2">
    <name type="scientific">Hymenobacter lutimineralis</name>
    <dbReference type="NCBI Taxonomy" id="2606448"/>
    <lineage>
        <taxon>Bacteria</taxon>
        <taxon>Pseudomonadati</taxon>
        <taxon>Bacteroidota</taxon>
        <taxon>Cytophagia</taxon>
        <taxon>Cytophagales</taxon>
        <taxon>Hymenobacteraceae</taxon>
        <taxon>Hymenobacter</taxon>
    </lineage>
</organism>
<dbReference type="Gene3D" id="3.40.50.200">
    <property type="entry name" value="Peptidase S8/S53 domain"/>
    <property type="match status" value="1"/>
</dbReference>